<dbReference type="EMBL" id="KK853289">
    <property type="protein sequence ID" value="KDR08924.1"/>
    <property type="molecule type" value="Genomic_DNA"/>
</dbReference>
<evidence type="ECO:0000256" key="2">
    <source>
        <dbReference type="SAM" id="MobiDB-lite"/>
    </source>
</evidence>
<dbReference type="Gene3D" id="1.20.5.1180">
    <property type="entry name" value="Geminin coiled-coil domain"/>
    <property type="match status" value="1"/>
</dbReference>
<gene>
    <name evidence="3" type="ORF">L798_00578</name>
</gene>
<evidence type="ECO:0000313" key="4">
    <source>
        <dbReference type="Proteomes" id="UP000027135"/>
    </source>
</evidence>
<name>A0A067QLH8_ZOONE</name>
<keyword evidence="1" id="KW-0175">Coiled coil</keyword>
<proteinExistence type="predicted"/>
<feature type="coiled-coil region" evidence="1">
    <location>
        <begin position="116"/>
        <end position="196"/>
    </location>
</feature>
<dbReference type="eggNOG" id="ENOG502TA60">
    <property type="taxonomic scope" value="Eukaryota"/>
</dbReference>
<evidence type="ECO:0000313" key="3">
    <source>
        <dbReference type="EMBL" id="KDR08924.1"/>
    </source>
</evidence>
<dbReference type="AlphaFoldDB" id="A0A067QLH8"/>
<feature type="compositionally biased region" description="Basic and acidic residues" evidence="2">
    <location>
        <begin position="274"/>
        <end position="283"/>
    </location>
</feature>
<keyword evidence="4" id="KW-1185">Reference proteome</keyword>
<accession>A0A067QLH8</accession>
<evidence type="ECO:0000256" key="1">
    <source>
        <dbReference type="SAM" id="Coils"/>
    </source>
</evidence>
<feature type="region of interest" description="Disordered" evidence="2">
    <location>
        <begin position="274"/>
        <end position="298"/>
    </location>
</feature>
<dbReference type="Gene3D" id="1.20.5.990">
    <property type="entry name" value="Nemo cc2-lz domain - 1d5 darpin complex"/>
    <property type="match status" value="1"/>
</dbReference>
<organism evidence="3 4">
    <name type="scientific">Zootermopsis nevadensis</name>
    <name type="common">Dampwood termite</name>
    <dbReference type="NCBI Taxonomy" id="136037"/>
    <lineage>
        <taxon>Eukaryota</taxon>
        <taxon>Metazoa</taxon>
        <taxon>Ecdysozoa</taxon>
        <taxon>Arthropoda</taxon>
        <taxon>Hexapoda</taxon>
        <taxon>Insecta</taxon>
        <taxon>Pterygota</taxon>
        <taxon>Neoptera</taxon>
        <taxon>Polyneoptera</taxon>
        <taxon>Dictyoptera</taxon>
        <taxon>Blattodea</taxon>
        <taxon>Blattoidea</taxon>
        <taxon>Termitoidae</taxon>
        <taxon>Termopsidae</taxon>
        <taxon>Zootermopsis</taxon>
    </lineage>
</organism>
<reference evidence="3 4" key="1">
    <citation type="journal article" date="2014" name="Nat. Commun.">
        <title>Molecular traces of alternative social organization in a termite genome.</title>
        <authorList>
            <person name="Terrapon N."/>
            <person name="Li C."/>
            <person name="Robertson H.M."/>
            <person name="Ji L."/>
            <person name="Meng X."/>
            <person name="Booth W."/>
            <person name="Chen Z."/>
            <person name="Childers C.P."/>
            <person name="Glastad K.M."/>
            <person name="Gokhale K."/>
            <person name="Gowin J."/>
            <person name="Gronenberg W."/>
            <person name="Hermansen R.A."/>
            <person name="Hu H."/>
            <person name="Hunt B.G."/>
            <person name="Huylmans A.K."/>
            <person name="Khalil S.M."/>
            <person name="Mitchell R.D."/>
            <person name="Munoz-Torres M.C."/>
            <person name="Mustard J.A."/>
            <person name="Pan H."/>
            <person name="Reese J.T."/>
            <person name="Scharf M.E."/>
            <person name="Sun F."/>
            <person name="Vogel H."/>
            <person name="Xiao J."/>
            <person name="Yang W."/>
            <person name="Yang Z."/>
            <person name="Yang Z."/>
            <person name="Zhou J."/>
            <person name="Zhu J."/>
            <person name="Brent C.S."/>
            <person name="Elsik C.G."/>
            <person name="Goodisman M.A."/>
            <person name="Liberles D.A."/>
            <person name="Roe R.M."/>
            <person name="Vargo E.L."/>
            <person name="Vilcinskas A."/>
            <person name="Wang J."/>
            <person name="Bornberg-Bauer E."/>
            <person name="Korb J."/>
            <person name="Zhang G."/>
            <person name="Liebig J."/>
        </authorList>
    </citation>
    <scope>NUCLEOTIDE SEQUENCE [LARGE SCALE GENOMIC DNA]</scope>
    <source>
        <tissue evidence="3">Whole organism</tissue>
    </source>
</reference>
<protein>
    <submittedName>
        <fullName evidence="3">Uncharacterized protein</fullName>
    </submittedName>
</protein>
<dbReference type="InParanoid" id="A0A067QLH8"/>
<sequence length="544" mass="60742">MRTVCNPSPTFGRFLQARNPTVSAHPKSNGDSPMTEVDELKKNFRAVQEENYKLQAVITDVTEVNKRWQKYNNDRQMYVQRLLSTIQEQQEQMNKIVECRAFPSVQQVTPGHHKTLEDVQAENASLKEELEKLQKQLERLEQEHREHVEVLEFQVKAHRDDWEAERSEKQQALHDKAALERLVKELKRDVHSLKLKLREGRPHKQLVHCVHCCAAYACEAGHCGAATAGSHCHRENPKTYRTSGHLLSRGTTVYFGDDLVTDGDEAVGDDLEKTAVSRGEMPRSRSSSVDESPPPLSLNEDVQEEIMHRTKSDGNNNLSHTVKVASSCAEIVEGREKALELNIAPEDDSGHEYRYSVLHVSPANSGSNLTADDKSMDSSASGVTIGFSASGLAAVTSFSQRSVVKSSSLPISEKIQFGSEIEENPAISQWSLDSGLSSVVGPPVTYNFTKDVFEEKKSFKTLSSGNLTKSESNVTTSNVRKGSVPWKARYSEEGVATQTQEDVICPGCGQVFPPRLHLKFLDHFEVCQKNMKDSSKRSHKLTNL</sequence>
<dbReference type="Proteomes" id="UP000027135">
    <property type="component" value="Unassembled WGS sequence"/>
</dbReference>